<dbReference type="PROSITE" id="PS01124">
    <property type="entry name" value="HTH_ARAC_FAMILY_2"/>
    <property type="match status" value="1"/>
</dbReference>
<dbReference type="GO" id="GO:0043565">
    <property type="term" value="F:sequence-specific DNA binding"/>
    <property type="evidence" value="ECO:0007669"/>
    <property type="project" value="InterPro"/>
</dbReference>
<dbReference type="Pfam" id="PF13424">
    <property type="entry name" value="TPR_12"/>
    <property type="match status" value="2"/>
</dbReference>
<protein>
    <recommendedName>
        <fullName evidence="2">histidine kinase</fullName>
        <ecNumber evidence="2">2.7.13.3</ecNumber>
    </recommendedName>
</protein>
<dbReference type="Pfam" id="PF02518">
    <property type="entry name" value="HATPase_c"/>
    <property type="match status" value="1"/>
</dbReference>
<dbReference type="PROSITE" id="PS50109">
    <property type="entry name" value="HIS_KIN"/>
    <property type="match status" value="1"/>
</dbReference>
<evidence type="ECO:0000256" key="3">
    <source>
        <dbReference type="ARBA" id="ARBA00022553"/>
    </source>
</evidence>
<dbReference type="InterPro" id="IPR003661">
    <property type="entry name" value="HisK_dim/P_dom"/>
</dbReference>
<dbReference type="SMART" id="SM00342">
    <property type="entry name" value="HTH_ARAC"/>
    <property type="match status" value="1"/>
</dbReference>
<keyword evidence="9" id="KW-0175">Coiled coil</keyword>
<dbReference type="SMART" id="SM00388">
    <property type="entry name" value="HisKA"/>
    <property type="match status" value="1"/>
</dbReference>
<dbReference type="OrthoDB" id="358279at2"/>
<dbReference type="EMBL" id="FQYV01000004">
    <property type="protein sequence ID" value="SHI62200.1"/>
    <property type="molecule type" value="Genomic_DNA"/>
</dbReference>
<keyword evidence="10" id="KW-0812">Transmembrane</keyword>
<dbReference type="InterPro" id="IPR019734">
    <property type="entry name" value="TPR_rpt"/>
</dbReference>
<dbReference type="InterPro" id="IPR011006">
    <property type="entry name" value="CheY-like_superfamily"/>
</dbReference>
<organism evidence="14 15">
    <name type="scientific">Aequorivita viscosa</name>
    <dbReference type="NCBI Taxonomy" id="797419"/>
    <lineage>
        <taxon>Bacteria</taxon>
        <taxon>Pseudomonadati</taxon>
        <taxon>Bacteroidota</taxon>
        <taxon>Flavobacteriia</taxon>
        <taxon>Flavobacteriales</taxon>
        <taxon>Flavobacteriaceae</taxon>
        <taxon>Aequorivita</taxon>
    </lineage>
</organism>
<feature type="transmembrane region" description="Helical" evidence="10">
    <location>
        <begin position="466"/>
        <end position="485"/>
    </location>
</feature>
<dbReference type="InterPro" id="IPR003594">
    <property type="entry name" value="HATPase_dom"/>
</dbReference>
<dbReference type="PRINTS" id="PR00344">
    <property type="entry name" value="BCTRLSENSOR"/>
</dbReference>
<evidence type="ECO:0000256" key="2">
    <source>
        <dbReference type="ARBA" id="ARBA00012438"/>
    </source>
</evidence>
<dbReference type="EC" id="2.7.13.3" evidence="2"/>
<evidence type="ECO:0000256" key="4">
    <source>
        <dbReference type="ARBA" id="ARBA00023015"/>
    </source>
</evidence>
<dbReference type="PROSITE" id="PS50005">
    <property type="entry name" value="TPR"/>
    <property type="match status" value="2"/>
</dbReference>
<feature type="domain" description="HTH araC/xylS-type" evidence="11">
    <location>
        <begin position="910"/>
        <end position="1008"/>
    </location>
</feature>
<dbReference type="RefSeq" id="WP_073215175.1">
    <property type="nucleotide sequence ID" value="NZ_FNNS01000005.1"/>
</dbReference>
<dbReference type="PANTHER" id="PTHR43547">
    <property type="entry name" value="TWO-COMPONENT HISTIDINE KINASE"/>
    <property type="match status" value="1"/>
</dbReference>
<feature type="repeat" description="TPR" evidence="8">
    <location>
        <begin position="268"/>
        <end position="301"/>
    </location>
</feature>
<dbReference type="SMART" id="SM00448">
    <property type="entry name" value="REC"/>
    <property type="match status" value="1"/>
</dbReference>
<dbReference type="SUPFAM" id="SSF55874">
    <property type="entry name" value="ATPase domain of HSP90 chaperone/DNA topoisomerase II/histidine kinase"/>
    <property type="match status" value="1"/>
</dbReference>
<evidence type="ECO:0000259" key="12">
    <source>
        <dbReference type="PROSITE" id="PS50109"/>
    </source>
</evidence>
<dbReference type="InterPro" id="IPR036097">
    <property type="entry name" value="HisK_dim/P_sf"/>
</dbReference>
<dbReference type="PROSITE" id="PS00041">
    <property type="entry name" value="HTH_ARAC_FAMILY_1"/>
    <property type="match status" value="1"/>
</dbReference>
<evidence type="ECO:0000259" key="13">
    <source>
        <dbReference type="PROSITE" id="PS50110"/>
    </source>
</evidence>
<keyword evidence="14" id="KW-0418">Kinase</keyword>
<dbReference type="GO" id="GO:0003700">
    <property type="term" value="F:DNA-binding transcription factor activity"/>
    <property type="evidence" value="ECO:0007669"/>
    <property type="project" value="InterPro"/>
</dbReference>
<keyword evidence="8" id="KW-0802">TPR repeat</keyword>
<keyword evidence="4" id="KW-0805">Transcription regulation</keyword>
<dbReference type="SUPFAM" id="SSF46689">
    <property type="entry name" value="Homeodomain-like"/>
    <property type="match status" value="1"/>
</dbReference>
<dbReference type="InterPro" id="IPR001789">
    <property type="entry name" value="Sig_transdc_resp-reg_receiver"/>
</dbReference>
<dbReference type="SUPFAM" id="SSF48452">
    <property type="entry name" value="TPR-like"/>
    <property type="match status" value="2"/>
</dbReference>
<feature type="domain" description="Response regulatory" evidence="13">
    <location>
        <begin position="762"/>
        <end position="877"/>
    </location>
</feature>
<dbReference type="Pfam" id="PF13181">
    <property type="entry name" value="TPR_8"/>
    <property type="match status" value="1"/>
</dbReference>
<dbReference type="STRING" id="797419.SAMN05216556_10523"/>
<dbReference type="InterPro" id="IPR011990">
    <property type="entry name" value="TPR-like_helical_dom_sf"/>
</dbReference>
<dbReference type="Gene3D" id="1.25.40.10">
    <property type="entry name" value="Tetratricopeptide repeat domain"/>
    <property type="match status" value="2"/>
</dbReference>
<keyword evidence="6" id="KW-0804">Transcription</keyword>
<evidence type="ECO:0000256" key="5">
    <source>
        <dbReference type="ARBA" id="ARBA00023125"/>
    </source>
</evidence>
<accession>A0A1M6CMI3</accession>
<dbReference type="GO" id="GO:0000155">
    <property type="term" value="F:phosphorelay sensor kinase activity"/>
    <property type="evidence" value="ECO:0007669"/>
    <property type="project" value="InterPro"/>
</dbReference>
<dbReference type="Pfam" id="PF12833">
    <property type="entry name" value="HTH_18"/>
    <property type="match status" value="1"/>
</dbReference>
<dbReference type="CDD" id="cd00082">
    <property type="entry name" value="HisKA"/>
    <property type="match status" value="1"/>
</dbReference>
<gene>
    <name evidence="14" type="ORF">SAMN04487908_10423</name>
</gene>
<dbReference type="PANTHER" id="PTHR43547:SF2">
    <property type="entry name" value="HYBRID SIGNAL TRANSDUCTION HISTIDINE KINASE C"/>
    <property type="match status" value="1"/>
</dbReference>
<name>A0A1M6CMI3_9FLAO</name>
<evidence type="ECO:0000256" key="9">
    <source>
        <dbReference type="SAM" id="Coils"/>
    </source>
</evidence>
<dbReference type="InterPro" id="IPR036890">
    <property type="entry name" value="HATPase_C_sf"/>
</dbReference>
<dbReference type="Gene3D" id="3.30.565.10">
    <property type="entry name" value="Histidine kinase-like ATPase, C-terminal domain"/>
    <property type="match status" value="1"/>
</dbReference>
<dbReference type="Pfam" id="PF00072">
    <property type="entry name" value="Response_reg"/>
    <property type="match status" value="1"/>
</dbReference>
<evidence type="ECO:0000256" key="8">
    <source>
        <dbReference type="PROSITE-ProRule" id="PRU00339"/>
    </source>
</evidence>
<evidence type="ECO:0000313" key="15">
    <source>
        <dbReference type="Proteomes" id="UP000184172"/>
    </source>
</evidence>
<dbReference type="AlphaFoldDB" id="A0A1M6CMI3"/>
<dbReference type="SMART" id="SM00387">
    <property type="entry name" value="HATPase_c"/>
    <property type="match status" value="1"/>
</dbReference>
<evidence type="ECO:0000256" key="6">
    <source>
        <dbReference type="ARBA" id="ARBA00023163"/>
    </source>
</evidence>
<dbReference type="Gene3D" id="1.10.287.130">
    <property type="match status" value="1"/>
</dbReference>
<sequence length="1008" mass="113738">MLSQSENLQIVDSLLVSYKKASSEIEKVDLLNQLSYESRKVGLLEKSLLYTNEAKLITDNLTYPKGEIAVLLNFASTYRELKMYPEAIAHTQQLIILCETENEPIRKGDAYDNLAHIYYEQGNLALALKNHFTALKIREEVGDNYGIGNSADNIAHIYSSQNRYQDAMKYFMRSQNVFRKVGDISRETLSTANVGLQLYLQGKYPASLLCYYKALENYTSMNNEQGVSWMYRSIGEVLDDSGNLDKAKEYYNRSLEIEQKLNNQVDISELYSLLGRAFIASEEYEKALEYGNKALKISETIESVGGIVKANYFIAEAHLRTANLAQALIIAEKTMRLATLYNLSYFEAILSKQLGEINLQLEQPKEAKKWLLKAIEMQKKMETGVNLFAEYKLLSNAEAAVGDFESAFNYQKNSEDFYNSRETQKAAQLAFLYEAEKKAAQLKSEQQQKDLLTSQELKKKQVERNAAIIGLGLMVLLTIAVIYLFRLRSKKIEIERQNLELKRSEAEAIKETERFKSKFIANISHEFRTLLTLIKGDIEVLNHDLESSNIKPLAAMNQNGDRLLELVNQLLDLSKMENGKYVLIYEEGNLLEKLQGYIYSFESFATKKNLSFQVNITENARQNLEAQIWSFSADALQIIVSNLLSNAIKFTPNNGEVRTTIDFTDETLKLSVSDSGAGILETDIPKIFDRFYQIDSPSSRLQKGSGIGLSLVKELAMLHQGDAIVSNNPEKGACFTVFLKCHPVEALEIATATPISNGEKPLILVVEDQAELRKFICNSIGDEFELIEASNGTEGVRLAEKYMPNLIISDVMMPKTDGFELCQHLKNTDATSHIPIILLTGMTDQSDKIKGIEMGADAYLEKPFSVEELRLRIRNVFKLLQNIQSKFNLGGIPKENEIKGLPKRDFELVKKVKTAIDENISDPKFSVGNLAEIACLSQSQLTRKLKAITGQTPSDLIKVSRLNKALQFLREGNNVAESAWAVGFEDPQYFSKVFKRHFGVAPSEHTTI</sequence>
<reference evidence="15" key="1">
    <citation type="submission" date="2016-11" db="EMBL/GenBank/DDBJ databases">
        <authorList>
            <person name="Varghese N."/>
            <person name="Submissions S."/>
        </authorList>
    </citation>
    <scope>NUCLEOTIDE SEQUENCE [LARGE SCALE GENOMIC DNA]</scope>
    <source>
        <strain evidence="15">DSM 26349</strain>
    </source>
</reference>
<dbReference type="InterPro" id="IPR018060">
    <property type="entry name" value="HTH_AraC"/>
</dbReference>
<keyword evidence="3 7" id="KW-0597">Phosphoprotein</keyword>
<keyword evidence="15" id="KW-1185">Reference proteome</keyword>
<keyword evidence="14" id="KW-0808">Transferase</keyword>
<feature type="repeat" description="TPR" evidence="8">
    <location>
        <begin position="228"/>
        <end position="261"/>
    </location>
</feature>
<dbReference type="SMART" id="SM00028">
    <property type="entry name" value="TPR"/>
    <property type="match status" value="8"/>
</dbReference>
<evidence type="ECO:0000259" key="11">
    <source>
        <dbReference type="PROSITE" id="PS01124"/>
    </source>
</evidence>
<keyword evidence="10" id="KW-1133">Transmembrane helix</keyword>
<dbReference type="Proteomes" id="UP000184172">
    <property type="component" value="Unassembled WGS sequence"/>
</dbReference>
<keyword evidence="5" id="KW-0238">DNA-binding</keyword>
<dbReference type="InterPro" id="IPR018062">
    <property type="entry name" value="HTH_AraC-typ_CS"/>
</dbReference>
<dbReference type="InterPro" id="IPR005467">
    <property type="entry name" value="His_kinase_dom"/>
</dbReference>
<dbReference type="SUPFAM" id="SSF52172">
    <property type="entry name" value="CheY-like"/>
    <property type="match status" value="1"/>
</dbReference>
<evidence type="ECO:0000256" key="10">
    <source>
        <dbReference type="SAM" id="Phobius"/>
    </source>
</evidence>
<feature type="coiled-coil region" evidence="9">
    <location>
        <begin position="487"/>
        <end position="514"/>
    </location>
</feature>
<keyword evidence="10" id="KW-0472">Membrane</keyword>
<evidence type="ECO:0000313" key="14">
    <source>
        <dbReference type="EMBL" id="SHI62200.1"/>
    </source>
</evidence>
<feature type="domain" description="Histidine kinase" evidence="12">
    <location>
        <begin position="522"/>
        <end position="743"/>
    </location>
</feature>
<dbReference type="PROSITE" id="PS50110">
    <property type="entry name" value="RESPONSE_REGULATORY"/>
    <property type="match status" value="1"/>
</dbReference>
<dbReference type="InterPro" id="IPR009057">
    <property type="entry name" value="Homeodomain-like_sf"/>
</dbReference>
<dbReference type="InterPro" id="IPR004358">
    <property type="entry name" value="Sig_transdc_His_kin-like_C"/>
</dbReference>
<dbReference type="SUPFAM" id="SSF47384">
    <property type="entry name" value="Homodimeric domain of signal transducing histidine kinase"/>
    <property type="match status" value="1"/>
</dbReference>
<evidence type="ECO:0000256" key="7">
    <source>
        <dbReference type="PROSITE-ProRule" id="PRU00169"/>
    </source>
</evidence>
<evidence type="ECO:0000256" key="1">
    <source>
        <dbReference type="ARBA" id="ARBA00000085"/>
    </source>
</evidence>
<dbReference type="Pfam" id="PF00512">
    <property type="entry name" value="HisKA"/>
    <property type="match status" value="1"/>
</dbReference>
<feature type="modified residue" description="4-aspartylphosphate" evidence="7">
    <location>
        <position position="810"/>
    </location>
</feature>
<dbReference type="Gene3D" id="3.40.50.2300">
    <property type="match status" value="1"/>
</dbReference>
<proteinExistence type="predicted"/>
<comment type="catalytic activity">
    <reaction evidence="1">
        <text>ATP + protein L-histidine = ADP + protein N-phospho-L-histidine.</text>
        <dbReference type="EC" id="2.7.13.3"/>
    </reaction>
</comment>
<dbReference type="Gene3D" id="1.10.10.60">
    <property type="entry name" value="Homeodomain-like"/>
    <property type="match status" value="1"/>
</dbReference>